<evidence type="ECO:0000313" key="2">
    <source>
        <dbReference type="Proteomes" id="UP001302602"/>
    </source>
</evidence>
<dbReference type="RefSeq" id="XP_062641739.1">
    <property type="nucleotide sequence ID" value="XM_062787510.1"/>
</dbReference>
<gene>
    <name evidence="1" type="ORF">N657DRAFT_465542</name>
</gene>
<keyword evidence="2" id="KW-1185">Reference proteome</keyword>
<dbReference type="GeneID" id="87824280"/>
<organism evidence="1 2">
    <name type="scientific">Parathielavia appendiculata</name>
    <dbReference type="NCBI Taxonomy" id="2587402"/>
    <lineage>
        <taxon>Eukaryota</taxon>
        <taxon>Fungi</taxon>
        <taxon>Dikarya</taxon>
        <taxon>Ascomycota</taxon>
        <taxon>Pezizomycotina</taxon>
        <taxon>Sordariomycetes</taxon>
        <taxon>Sordariomycetidae</taxon>
        <taxon>Sordariales</taxon>
        <taxon>Chaetomiaceae</taxon>
        <taxon>Parathielavia</taxon>
    </lineage>
</organism>
<sequence>MMASCFVVIRHPVKTPAYAANAAHQLFRCKNWKPIHIGSREKAILIVFFVTLSLQSLLYPKPIADAHLIALFVAYTFHRADPKLVKSRSDSG</sequence>
<proteinExistence type="predicted"/>
<dbReference type="EMBL" id="MU853300">
    <property type="protein sequence ID" value="KAK4117966.1"/>
    <property type="molecule type" value="Genomic_DNA"/>
</dbReference>
<protein>
    <submittedName>
        <fullName evidence="1">Uncharacterized protein</fullName>
    </submittedName>
</protein>
<dbReference type="Proteomes" id="UP001302602">
    <property type="component" value="Unassembled WGS sequence"/>
</dbReference>
<reference evidence="1" key="2">
    <citation type="submission" date="2023-05" db="EMBL/GenBank/DDBJ databases">
        <authorList>
            <consortium name="Lawrence Berkeley National Laboratory"/>
            <person name="Steindorff A."/>
            <person name="Hensen N."/>
            <person name="Bonometti L."/>
            <person name="Westerberg I."/>
            <person name="Brannstrom I.O."/>
            <person name="Guillou S."/>
            <person name="Cros-Aarteil S."/>
            <person name="Calhoun S."/>
            <person name="Haridas S."/>
            <person name="Kuo A."/>
            <person name="Mondo S."/>
            <person name="Pangilinan J."/>
            <person name="Riley R."/>
            <person name="Labutti K."/>
            <person name="Andreopoulos B."/>
            <person name="Lipzen A."/>
            <person name="Chen C."/>
            <person name="Yanf M."/>
            <person name="Daum C."/>
            <person name="Ng V."/>
            <person name="Clum A."/>
            <person name="Ohm R."/>
            <person name="Martin F."/>
            <person name="Silar P."/>
            <person name="Natvig D."/>
            <person name="Lalanne C."/>
            <person name="Gautier V."/>
            <person name="Ament-Velasquez S.L."/>
            <person name="Kruys A."/>
            <person name="Hutchinson M.I."/>
            <person name="Powell A.J."/>
            <person name="Barry K."/>
            <person name="Miller A.N."/>
            <person name="Grigoriev I.V."/>
            <person name="Debuchy R."/>
            <person name="Gladieux P."/>
            <person name="Thoren M.H."/>
            <person name="Johannesson H."/>
        </authorList>
    </citation>
    <scope>NUCLEOTIDE SEQUENCE</scope>
    <source>
        <strain evidence="1">CBS 731.68</strain>
    </source>
</reference>
<evidence type="ECO:0000313" key="1">
    <source>
        <dbReference type="EMBL" id="KAK4117966.1"/>
    </source>
</evidence>
<accession>A0AAN6YXP2</accession>
<dbReference type="AlphaFoldDB" id="A0AAN6YXP2"/>
<name>A0AAN6YXP2_9PEZI</name>
<reference evidence="1" key="1">
    <citation type="journal article" date="2023" name="Mol. Phylogenet. Evol.">
        <title>Genome-scale phylogeny and comparative genomics of the fungal order Sordariales.</title>
        <authorList>
            <person name="Hensen N."/>
            <person name="Bonometti L."/>
            <person name="Westerberg I."/>
            <person name="Brannstrom I.O."/>
            <person name="Guillou S."/>
            <person name="Cros-Aarteil S."/>
            <person name="Calhoun S."/>
            <person name="Haridas S."/>
            <person name="Kuo A."/>
            <person name="Mondo S."/>
            <person name="Pangilinan J."/>
            <person name="Riley R."/>
            <person name="LaButti K."/>
            <person name="Andreopoulos B."/>
            <person name="Lipzen A."/>
            <person name="Chen C."/>
            <person name="Yan M."/>
            <person name="Daum C."/>
            <person name="Ng V."/>
            <person name="Clum A."/>
            <person name="Steindorff A."/>
            <person name="Ohm R.A."/>
            <person name="Martin F."/>
            <person name="Silar P."/>
            <person name="Natvig D.O."/>
            <person name="Lalanne C."/>
            <person name="Gautier V."/>
            <person name="Ament-Velasquez S.L."/>
            <person name="Kruys A."/>
            <person name="Hutchinson M.I."/>
            <person name="Powell A.J."/>
            <person name="Barry K."/>
            <person name="Miller A.N."/>
            <person name="Grigoriev I.V."/>
            <person name="Debuchy R."/>
            <person name="Gladieux P."/>
            <person name="Hiltunen Thoren M."/>
            <person name="Johannesson H."/>
        </authorList>
    </citation>
    <scope>NUCLEOTIDE SEQUENCE</scope>
    <source>
        <strain evidence="1">CBS 731.68</strain>
    </source>
</reference>
<comment type="caution">
    <text evidence="1">The sequence shown here is derived from an EMBL/GenBank/DDBJ whole genome shotgun (WGS) entry which is preliminary data.</text>
</comment>